<dbReference type="EMBL" id="FQZE01000016">
    <property type="protein sequence ID" value="SHJ32506.1"/>
    <property type="molecule type" value="Genomic_DNA"/>
</dbReference>
<keyword evidence="4" id="KW-1185">Reference proteome</keyword>
<dbReference type="RefSeq" id="WP_073169558.1">
    <property type="nucleotide sequence ID" value="NZ_FQZE01000016.1"/>
</dbReference>
<accession>A0A1M6IDW5</accession>
<dbReference type="Pfam" id="PF14321">
    <property type="entry name" value="DUF4382"/>
    <property type="match status" value="1"/>
</dbReference>
<feature type="chain" id="PRO_5012183873" description="DUF4382 domain-containing protein" evidence="1">
    <location>
        <begin position="23"/>
        <end position="320"/>
    </location>
</feature>
<dbReference type="Proteomes" id="UP000184050">
    <property type="component" value="Unassembled WGS sequence"/>
</dbReference>
<proteinExistence type="predicted"/>
<sequence>MKKRKLLFPAIFIILFSAIVIGCSDEDDTPDETKGQLSVKITDAPSDDADIEGTFVTVSDVKIDGQSVEGFTKQTIEISAYQQGNAKLLISDEVEAKSYNSISLVLDYESDESGNAPGCYVLTGDSKKHDLAAESQAQAEITVQKPFNVDANSQTSLVVDFDLRKAVARNNESSSDSDYRFVSSAKIEGAFRVINEENSGEIHGQVNSSIVTEGEQYVFIYKKGEYNAAAETQGEGDSNILFANAVTSAKVESDGSYKLSFLEEGDYEVHLASYENDEEKSFFKALLEANSAISGLLLNDLSVSAESSIELDISILGFLN</sequence>
<gene>
    <name evidence="3" type="ORF">SAMN05444280_11659</name>
</gene>
<feature type="signal peptide" evidence="1">
    <location>
        <begin position="1"/>
        <end position="22"/>
    </location>
</feature>
<organism evidence="3 4">
    <name type="scientific">Tangfeifania diversioriginum</name>
    <dbReference type="NCBI Taxonomy" id="1168035"/>
    <lineage>
        <taxon>Bacteria</taxon>
        <taxon>Pseudomonadati</taxon>
        <taxon>Bacteroidota</taxon>
        <taxon>Bacteroidia</taxon>
        <taxon>Marinilabiliales</taxon>
        <taxon>Prolixibacteraceae</taxon>
        <taxon>Tangfeifania</taxon>
    </lineage>
</organism>
<feature type="domain" description="DUF4382" evidence="2">
    <location>
        <begin position="34"/>
        <end position="172"/>
    </location>
</feature>
<keyword evidence="1" id="KW-0732">Signal</keyword>
<dbReference type="STRING" id="1168035.SAMN05444280_11659"/>
<evidence type="ECO:0000259" key="2">
    <source>
        <dbReference type="Pfam" id="PF14321"/>
    </source>
</evidence>
<reference evidence="3 4" key="1">
    <citation type="submission" date="2016-11" db="EMBL/GenBank/DDBJ databases">
        <authorList>
            <person name="Jaros S."/>
            <person name="Januszkiewicz K."/>
            <person name="Wedrychowicz H."/>
        </authorList>
    </citation>
    <scope>NUCLEOTIDE SEQUENCE [LARGE SCALE GENOMIC DNA]</scope>
    <source>
        <strain evidence="3 4">DSM 27063</strain>
    </source>
</reference>
<protein>
    <recommendedName>
        <fullName evidence="2">DUF4382 domain-containing protein</fullName>
    </recommendedName>
</protein>
<evidence type="ECO:0000256" key="1">
    <source>
        <dbReference type="SAM" id="SignalP"/>
    </source>
</evidence>
<dbReference type="InterPro" id="IPR025491">
    <property type="entry name" value="DUF4382"/>
</dbReference>
<dbReference type="AlphaFoldDB" id="A0A1M6IDW5"/>
<dbReference type="PROSITE" id="PS51257">
    <property type="entry name" value="PROKAR_LIPOPROTEIN"/>
    <property type="match status" value="1"/>
</dbReference>
<name>A0A1M6IDW5_9BACT</name>
<evidence type="ECO:0000313" key="4">
    <source>
        <dbReference type="Proteomes" id="UP000184050"/>
    </source>
</evidence>
<evidence type="ECO:0000313" key="3">
    <source>
        <dbReference type="EMBL" id="SHJ32506.1"/>
    </source>
</evidence>